<keyword evidence="6 7" id="KW-0472">Membrane</keyword>
<feature type="transmembrane region" description="Helical" evidence="7">
    <location>
        <begin position="265"/>
        <end position="284"/>
    </location>
</feature>
<evidence type="ECO:0000256" key="6">
    <source>
        <dbReference type="ARBA" id="ARBA00023136"/>
    </source>
</evidence>
<evidence type="ECO:0000256" key="4">
    <source>
        <dbReference type="ARBA" id="ARBA00022692"/>
    </source>
</evidence>
<dbReference type="InterPro" id="IPR005614">
    <property type="entry name" value="NrfD-like"/>
</dbReference>
<dbReference type="InterPro" id="IPR052049">
    <property type="entry name" value="Electron_transfer_protein"/>
</dbReference>
<evidence type="ECO:0000256" key="1">
    <source>
        <dbReference type="ARBA" id="ARBA00004651"/>
    </source>
</evidence>
<reference evidence="8" key="1">
    <citation type="submission" date="2020-07" db="EMBL/GenBank/DDBJ databases">
        <title>Huge and variable diversity of episymbiotic CPR bacteria and DPANN archaea in groundwater ecosystems.</title>
        <authorList>
            <person name="He C.Y."/>
            <person name="Keren R."/>
            <person name="Whittaker M."/>
            <person name="Farag I.F."/>
            <person name="Doudna J."/>
            <person name="Cate J.H.D."/>
            <person name="Banfield J.F."/>
        </authorList>
    </citation>
    <scope>NUCLEOTIDE SEQUENCE</scope>
    <source>
        <strain evidence="8">NC_groundwater_717_Ag_S-0.2um_59_8</strain>
    </source>
</reference>
<feature type="transmembrane region" description="Helical" evidence="7">
    <location>
        <begin position="190"/>
        <end position="210"/>
    </location>
</feature>
<comment type="subcellular location">
    <subcellularLocation>
        <location evidence="1">Cell membrane</location>
        <topology evidence="1">Multi-pass membrane protein</topology>
    </subcellularLocation>
</comment>
<dbReference type="PANTHER" id="PTHR34856:SF2">
    <property type="entry name" value="PROTEIN NRFD"/>
    <property type="match status" value="1"/>
</dbReference>
<dbReference type="PANTHER" id="PTHR34856">
    <property type="entry name" value="PROTEIN NRFD"/>
    <property type="match status" value="1"/>
</dbReference>
<keyword evidence="4 7" id="KW-0812">Transmembrane</keyword>
<organism evidence="8 9">
    <name type="scientific">Tectimicrobiota bacterium</name>
    <dbReference type="NCBI Taxonomy" id="2528274"/>
    <lineage>
        <taxon>Bacteria</taxon>
        <taxon>Pseudomonadati</taxon>
        <taxon>Nitrospinota/Tectimicrobiota group</taxon>
        <taxon>Candidatus Tectimicrobiota</taxon>
    </lineage>
</organism>
<name>A0A932GRQ4_UNCTE</name>
<proteinExistence type="inferred from homology"/>
<evidence type="ECO:0000256" key="5">
    <source>
        <dbReference type="ARBA" id="ARBA00022989"/>
    </source>
</evidence>
<feature type="transmembrane region" description="Helical" evidence="7">
    <location>
        <begin position="124"/>
        <end position="146"/>
    </location>
</feature>
<sequence length="312" mass="33289">MANKLESQVQNEWKWPVAADLFLAGTGAGGYAMGVLASYGGADWEPVARTGVALAFPLLLIASLFLILDLGVKMRALRVFLNPGTSWMTRGSLIISVFMTLGFLHLVLMVWPGQMAVNAPLLRVIGVVNFVFAILVMIYTGVLLGASRVIAFWNTAMLPLLFLVSAGSTGVMAVILLTPSSPALSGAFRLLSQVLLVLLVVQCIVIAFYVQSSHRTDESRASARLLLKGRLAGTFWFGLIVAGLLIPLALMIIEVAAVAEGDLSSTLWVTRIAAILGLFGGLILRRLVLAAGVKAPLRAAGIEYTFPSPILR</sequence>
<keyword evidence="3" id="KW-1003">Cell membrane</keyword>
<evidence type="ECO:0000313" key="8">
    <source>
        <dbReference type="EMBL" id="MBI3015899.1"/>
    </source>
</evidence>
<dbReference type="AlphaFoldDB" id="A0A932GRQ4"/>
<dbReference type="Proteomes" id="UP000741360">
    <property type="component" value="Unassembled WGS sequence"/>
</dbReference>
<feature type="transmembrane region" description="Helical" evidence="7">
    <location>
        <begin position="21"/>
        <end position="40"/>
    </location>
</feature>
<gene>
    <name evidence="8" type="primary">nrfD</name>
    <name evidence="8" type="ORF">HYY65_12780</name>
</gene>
<dbReference type="Pfam" id="PF03916">
    <property type="entry name" value="NrfD"/>
    <property type="match status" value="1"/>
</dbReference>
<evidence type="ECO:0000313" key="9">
    <source>
        <dbReference type="Proteomes" id="UP000741360"/>
    </source>
</evidence>
<comment type="similarity">
    <text evidence="2">Belongs to the NrfD family.</text>
</comment>
<feature type="transmembrane region" description="Helical" evidence="7">
    <location>
        <begin position="93"/>
        <end position="112"/>
    </location>
</feature>
<feature type="transmembrane region" description="Helical" evidence="7">
    <location>
        <begin position="158"/>
        <end position="178"/>
    </location>
</feature>
<evidence type="ECO:0000256" key="2">
    <source>
        <dbReference type="ARBA" id="ARBA00008929"/>
    </source>
</evidence>
<feature type="transmembrane region" description="Helical" evidence="7">
    <location>
        <begin position="231"/>
        <end position="253"/>
    </location>
</feature>
<dbReference type="Gene3D" id="1.20.1630.10">
    <property type="entry name" value="Formate dehydrogenase/DMSO reductase domain"/>
    <property type="match status" value="1"/>
</dbReference>
<dbReference type="EMBL" id="JACPSX010000246">
    <property type="protein sequence ID" value="MBI3015899.1"/>
    <property type="molecule type" value="Genomic_DNA"/>
</dbReference>
<accession>A0A932GRQ4</accession>
<feature type="transmembrane region" description="Helical" evidence="7">
    <location>
        <begin position="52"/>
        <end position="72"/>
    </location>
</feature>
<evidence type="ECO:0000256" key="3">
    <source>
        <dbReference type="ARBA" id="ARBA00022475"/>
    </source>
</evidence>
<comment type="caution">
    <text evidence="8">The sequence shown here is derived from an EMBL/GenBank/DDBJ whole genome shotgun (WGS) entry which is preliminary data.</text>
</comment>
<evidence type="ECO:0000256" key="7">
    <source>
        <dbReference type="SAM" id="Phobius"/>
    </source>
</evidence>
<dbReference type="GO" id="GO:0005886">
    <property type="term" value="C:plasma membrane"/>
    <property type="evidence" value="ECO:0007669"/>
    <property type="project" value="UniProtKB-SubCell"/>
</dbReference>
<protein>
    <submittedName>
        <fullName evidence="8">Polysulfide reductase NrfD</fullName>
    </submittedName>
</protein>
<keyword evidence="5 7" id="KW-1133">Transmembrane helix</keyword>